<proteinExistence type="predicted"/>
<keyword evidence="2" id="KW-1185">Reference proteome</keyword>
<sequence>MSTNQPHPCAVDAAPLLNLGRLEYHFITRRPPIHIYGRMLSLIFRPDLDDPVGEPLIVVFDWVAGVEVGKFHLPKYSGYSIAFISEEYFIIPQDYTSKRIDHINGAGKIDLFYSPICDKETPTRYVKHVASFAFPPLHEDQNGLSLYAHVAPSFIPDTPYWSVRLKTVPRIYEQNSWNHLCLCYEALDEAESLQPSFRSRLRFSKDIGTSGLLFVAFQPLLNLFDWDLHTGPNDPVSVPWEFWRCYTVCLTDAELPCAFVCGRKYIFLRNDFVLDNQDQTSYPISVLELEFRPFSQERATNTYECADVVVSGQNTGSSESSNTYILQCPAPARGSYQHEKDLPDLRAYCKKTTWNLDEEIWRGPNHDDIMASNEHLVKVVEHSDDDSECGAYIYSL</sequence>
<dbReference type="Proteomes" id="UP000059188">
    <property type="component" value="Unassembled WGS sequence"/>
</dbReference>
<accession>A0A0B7FHU5</accession>
<organism evidence="1 2">
    <name type="scientific">Thanatephorus cucumeris (strain AG1-IB / isolate 7/3/14)</name>
    <name type="common">Lettuce bottom rot fungus</name>
    <name type="synonym">Rhizoctonia solani</name>
    <dbReference type="NCBI Taxonomy" id="1108050"/>
    <lineage>
        <taxon>Eukaryota</taxon>
        <taxon>Fungi</taxon>
        <taxon>Dikarya</taxon>
        <taxon>Basidiomycota</taxon>
        <taxon>Agaricomycotina</taxon>
        <taxon>Agaricomycetes</taxon>
        <taxon>Cantharellales</taxon>
        <taxon>Ceratobasidiaceae</taxon>
        <taxon>Rhizoctonia</taxon>
        <taxon>Rhizoctonia solani AG-1</taxon>
    </lineage>
</organism>
<dbReference type="OrthoDB" id="3215036at2759"/>
<reference evidence="1 2" key="1">
    <citation type="submission" date="2014-11" db="EMBL/GenBank/DDBJ databases">
        <authorList>
            <person name="Wibberg Daniel"/>
        </authorList>
    </citation>
    <scope>NUCLEOTIDE SEQUENCE [LARGE SCALE GENOMIC DNA]</scope>
    <source>
        <strain evidence="1">Rhizoctonia solani AG1-IB 7/3/14</strain>
    </source>
</reference>
<gene>
    <name evidence="1" type="ORF">RSOLAG1IB_01810</name>
</gene>
<dbReference type="AlphaFoldDB" id="A0A0B7FHU5"/>
<evidence type="ECO:0000313" key="2">
    <source>
        <dbReference type="Proteomes" id="UP000059188"/>
    </source>
</evidence>
<dbReference type="EMBL" id="LN679101">
    <property type="protein sequence ID" value="CEL55798.1"/>
    <property type="molecule type" value="Genomic_DNA"/>
</dbReference>
<protein>
    <submittedName>
        <fullName evidence="1">Uncharacterized protein</fullName>
    </submittedName>
</protein>
<name>A0A0B7FHU5_THACB</name>
<evidence type="ECO:0000313" key="1">
    <source>
        <dbReference type="EMBL" id="CEL55798.1"/>
    </source>
</evidence>